<evidence type="ECO:0000313" key="1">
    <source>
        <dbReference type="EMBL" id="SDO68220.1"/>
    </source>
</evidence>
<dbReference type="EMBL" id="FNIT01000010">
    <property type="protein sequence ID" value="SDO68220.1"/>
    <property type="molecule type" value="Genomic_DNA"/>
</dbReference>
<dbReference type="AlphaFoldDB" id="A0A1H0LJX9"/>
<sequence length="46" mass="4999">MIARLALVAVAGALLSGCLSQINKPITPNDEWKERATRSTNSLPQY</sequence>
<evidence type="ECO:0000313" key="2">
    <source>
        <dbReference type="Proteomes" id="UP000198793"/>
    </source>
</evidence>
<dbReference type="Proteomes" id="UP000198793">
    <property type="component" value="Unassembled WGS sequence"/>
</dbReference>
<protein>
    <submittedName>
        <fullName evidence="1">Uncharacterized protein</fullName>
    </submittedName>
</protein>
<proteinExistence type="predicted"/>
<dbReference type="STRING" id="1166073.SAMN05192530_11060"/>
<gene>
    <name evidence="1" type="ORF">SAMN05192530_11060</name>
</gene>
<name>A0A1H0LJX9_9HYPH</name>
<reference evidence="1 2" key="1">
    <citation type="submission" date="2016-10" db="EMBL/GenBank/DDBJ databases">
        <authorList>
            <person name="de Groot N.N."/>
        </authorList>
    </citation>
    <scope>NUCLEOTIDE SEQUENCE [LARGE SCALE GENOMIC DNA]</scope>
    <source>
        <strain evidence="2">L7-484,KACC 16230,DSM 25025</strain>
    </source>
</reference>
<dbReference type="PROSITE" id="PS51257">
    <property type="entry name" value="PROKAR_LIPOPROTEIN"/>
    <property type="match status" value="1"/>
</dbReference>
<keyword evidence="2" id="KW-1185">Reference proteome</keyword>
<dbReference type="RefSeq" id="WP_170842645.1">
    <property type="nucleotide sequence ID" value="NZ_FNIT01000010.1"/>
</dbReference>
<organism evidence="1 2">
    <name type="scientific">Aureimonas jatrophae</name>
    <dbReference type="NCBI Taxonomy" id="1166073"/>
    <lineage>
        <taxon>Bacteria</taxon>
        <taxon>Pseudomonadati</taxon>
        <taxon>Pseudomonadota</taxon>
        <taxon>Alphaproteobacteria</taxon>
        <taxon>Hyphomicrobiales</taxon>
        <taxon>Aurantimonadaceae</taxon>
        <taxon>Aureimonas</taxon>
    </lineage>
</organism>
<accession>A0A1H0LJX9</accession>